<dbReference type="Proteomes" id="UP000466514">
    <property type="component" value="Chromosome"/>
</dbReference>
<dbReference type="GO" id="GO:0050518">
    <property type="term" value="F:2-C-methyl-D-erythritol 4-phosphate cytidylyltransferase activity"/>
    <property type="evidence" value="ECO:0007669"/>
    <property type="project" value="TreeGrafter"/>
</dbReference>
<dbReference type="InterPro" id="IPR050088">
    <property type="entry name" value="IspD/TarI_cytidylyltransf_bact"/>
</dbReference>
<keyword evidence="1" id="KW-0808">Transferase</keyword>
<reference evidence="3 4" key="1">
    <citation type="journal article" date="2019" name="Emerg. Microbes Infect.">
        <title>Comprehensive subspecies identification of 175 nontuberculous mycobacteria species based on 7547 genomic profiles.</title>
        <authorList>
            <person name="Matsumoto Y."/>
            <person name="Kinjo T."/>
            <person name="Motooka D."/>
            <person name="Nabeya D."/>
            <person name="Jung N."/>
            <person name="Uechi K."/>
            <person name="Horii T."/>
            <person name="Iida T."/>
            <person name="Fujita J."/>
            <person name="Nakamura S."/>
        </authorList>
    </citation>
    <scope>NUCLEOTIDE SEQUENCE [LARGE SCALE GENOMIC DNA]</scope>
    <source>
        <strain evidence="3 4">JCM 13323</strain>
    </source>
</reference>
<dbReference type="RefSeq" id="WP_163722763.1">
    <property type="nucleotide sequence ID" value="NZ_AP022574.1"/>
</dbReference>
<evidence type="ECO:0000313" key="3">
    <source>
        <dbReference type="EMBL" id="BBX69222.1"/>
    </source>
</evidence>
<dbReference type="PANTHER" id="PTHR32125:SF4">
    <property type="entry name" value="2-C-METHYL-D-ERYTHRITOL 4-PHOSPHATE CYTIDYLYLTRANSFERASE, CHLOROPLASTIC"/>
    <property type="match status" value="1"/>
</dbReference>
<organism evidence="3 4">
    <name type="scientific">Mycolicibacterium psychrotolerans</name>
    <dbReference type="NCBI Taxonomy" id="216929"/>
    <lineage>
        <taxon>Bacteria</taxon>
        <taxon>Bacillati</taxon>
        <taxon>Actinomycetota</taxon>
        <taxon>Actinomycetes</taxon>
        <taxon>Mycobacteriales</taxon>
        <taxon>Mycobacteriaceae</taxon>
        <taxon>Mycolicibacterium</taxon>
    </lineage>
</organism>
<protein>
    <recommendedName>
        <fullName evidence="5">2-C-methyl-D-erythritol 4-phosphate cytidylyltransferase</fullName>
    </recommendedName>
</protein>
<evidence type="ECO:0008006" key="5">
    <source>
        <dbReference type="Google" id="ProtNLM"/>
    </source>
</evidence>
<accession>A0A7I7MBQ1</accession>
<dbReference type="InterPro" id="IPR029044">
    <property type="entry name" value="Nucleotide-diphossugar_trans"/>
</dbReference>
<evidence type="ECO:0000256" key="1">
    <source>
        <dbReference type="ARBA" id="ARBA00022679"/>
    </source>
</evidence>
<keyword evidence="4" id="KW-1185">Reference proteome</keyword>
<dbReference type="Gene3D" id="3.90.550.10">
    <property type="entry name" value="Spore Coat Polysaccharide Biosynthesis Protein SpsA, Chain A"/>
    <property type="match status" value="1"/>
</dbReference>
<keyword evidence="2" id="KW-0548">Nucleotidyltransferase</keyword>
<sequence length="223" mass="22713">MTATAILPVPASPESAAVLTPVAGTSPLIRIVRALSQAASVVVAAPAGPVVPVRELLVAEGFADVRVLTADAPGDRAQCLAAALATISPGTPVLVHDIGWPLVDSATARRVLAALRDGAQVVAPARPVTDSIKTVDRDGVVTATLDRAELQVLQYPRGFDAEVLTRSVAAAAGAPADELDIALRSGARVELVDGDAGALGVELPRDADFLAAVIEDRRSGSSR</sequence>
<evidence type="ECO:0000256" key="2">
    <source>
        <dbReference type="ARBA" id="ARBA00022695"/>
    </source>
</evidence>
<dbReference type="Pfam" id="PF01128">
    <property type="entry name" value="IspD"/>
    <property type="match status" value="1"/>
</dbReference>
<dbReference type="PANTHER" id="PTHR32125">
    <property type="entry name" value="2-C-METHYL-D-ERYTHRITOL 4-PHOSPHATE CYTIDYLYLTRANSFERASE, CHLOROPLASTIC"/>
    <property type="match status" value="1"/>
</dbReference>
<name>A0A7I7MBQ1_9MYCO</name>
<dbReference type="AlphaFoldDB" id="A0A7I7MBQ1"/>
<dbReference type="SUPFAM" id="SSF53448">
    <property type="entry name" value="Nucleotide-diphospho-sugar transferases"/>
    <property type="match status" value="1"/>
</dbReference>
<dbReference type="InterPro" id="IPR034683">
    <property type="entry name" value="IspD/TarI"/>
</dbReference>
<dbReference type="EMBL" id="AP022574">
    <property type="protein sequence ID" value="BBX69222.1"/>
    <property type="molecule type" value="Genomic_DNA"/>
</dbReference>
<dbReference type="KEGG" id="mpsc:MPSYJ_26830"/>
<proteinExistence type="predicted"/>
<evidence type="ECO:0000313" key="4">
    <source>
        <dbReference type="Proteomes" id="UP000466514"/>
    </source>
</evidence>
<gene>
    <name evidence="3" type="ORF">MPSYJ_26830</name>
</gene>